<keyword evidence="2" id="KW-0472">Membrane</keyword>
<dbReference type="AlphaFoldDB" id="A0A6C0AY36"/>
<feature type="transmembrane region" description="Helical" evidence="2">
    <location>
        <begin position="12"/>
        <end position="30"/>
    </location>
</feature>
<proteinExistence type="predicted"/>
<keyword evidence="2" id="KW-0812">Transmembrane</keyword>
<protein>
    <submittedName>
        <fullName evidence="3">Uncharacterized protein</fullName>
    </submittedName>
</protein>
<accession>A0A6C0AY36</accession>
<organism evidence="3">
    <name type="scientific">viral metagenome</name>
    <dbReference type="NCBI Taxonomy" id="1070528"/>
    <lineage>
        <taxon>unclassified sequences</taxon>
        <taxon>metagenomes</taxon>
        <taxon>organismal metagenomes</taxon>
    </lineage>
</organism>
<feature type="compositionally biased region" description="Low complexity" evidence="1">
    <location>
        <begin position="154"/>
        <end position="166"/>
    </location>
</feature>
<dbReference type="EMBL" id="MN738811">
    <property type="protein sequence ID" value="QHS84698.1"/>
    <property type="molecule type" value="Genomic_DNA"/>
</dbReference>
<evidence type="ECO:0000313" key="3">
    <source>
        <dbReference type="EMBL" id="QHS84698.1"/>
    </source>
</evidence>
<keyword evidence="2" id="KW-1133">Transmembrane helix</keyword>
<reference evidence="3" key="1">
    <citation type="journal article" date="2020" name="Nature">
        <title>Giant virus diversity and host interactions through global metagenomics.</title>
        <authorList>
            <person name="Schulz F."/>
            <person name="Roux S."/>
            <person name="Paez-Espino D."/>
            <person name="Jungbluth S."/>
            <person name="Walsh D.A."/>
            <person name="Denef V.J."/>
            <person name="McMahon K.D."/>
            <person name="Konstantinidis K.T."/>
            <person name="Eloe-Fadrosh E.A."/>
            <person name="Kyrpides N.C."/>
            <person name="Woyke T."/>
        </authorList>
    </citation>
    <scope>NUCLEOTIDE SEQUENCE</scope>
    <source>
        <strain evidence="3">GVMAG-S-ERX556022-25</strain>
    </source>
</reference>
<feature type="compositionally biased region" description="Acidic residues" evidence="1">
    <location>
        <begin position="113"/>
        <end position="142"/>
    </location>
</feature>
<feature type="compositionally biased region" description="Low complexity" evidence="1">
    <location>
        <begin position="173"/>
        <end position="185"/>
    </location>
</feature>
<sequence length="292" mass="32891">MYLFGLEGSGFIISLALILLISGAIMFYCLKRFAILENSVLEQGRILQSFIVKMQNENSLNSSSNVERDFTVKPTNQDFEIMNSNSINTNTQKSNLIEVSDDDLNSDYSNQSSDDDNNDDNDDDDDEDDSDDSDSDNDDIDNNSEYNKNKLDNEVNIEINNTSEINTLDNSEENNNQDNTQYNNEENNSIKIISVEELTPDLLNISNVLNLESSNSESNSDTISSVNNDDEDVTNNILTIENQVKKEIQKGGITKMKVADLRILVLQKGLVKTMEDANQIKKNNLIKLLQEK</sequence>
<feature type="region of interest" description="Disordered" evidence="1">
    <location>
        <begin position="102"/>
        <end position="185"/>
    </location>
</feature>
<evidence type="ECO:0000256" key="2">
    <source>
        <dbReference type="SAM" id="Phobius"/>
    </source>
</evidence>
<evidence type="ECO:0000256" key="1">
    <source>
        <dbReference type="SAM" id="MobiDB-lite"/>
    </source>
</evidence>
<name>A0A6C0AY36_9ZZZZ</name>